<name>A0A2Z4FP30_9DELT</name>
<gene>
    <name evidence="2" type="ORF">DN745_16020</name>
</gene>
<dbReference type="KEGG" id="bsed:DN745_16020"/>
<keyword evidence="3" id="KW-1185">Reference proteome</keyword>
<evidence type="ECO:0000313" key="2">
    <source>
        <dbReference type="EMBL" id="AWV90739.1"/>
    </source>
</evidence>
<accession>A0A2Z4FP30</accession>
<protein>
    <submittedName>
        <fullName evidence="2">Uncharacterized protein</fullName>
    </submittedName>
</protein>
<sequence>MRPIVRSTYYQLLGHIVVAVESCEQNSSLASALQKAGFGEDKLSLGRKLAEKGQALISRKALEAFEDRIYEHNIHYSASEVEMWQSTVSFLLKKSVDDPNLIARTMGTSVHATDHTITVVAQTLRMIGMLRTDERVYESLGGKQKVHDLLNRGYAMLTKIYRNGDIATSPSSAGLATNPIFAEIEAHRAAMVAWIREFGAACAKLSEAPTVLGELGYVPDGVGLPLGGSAFNVPLHERGQRAELPSLDNLKPDPGWSIGRQGRNRENLGGGFVEPTFE</sequence>
<organism evidence="2 3">
    <name type="scientific">Bradymonas sediminis</name>
    <dbReference type="NCBI Taxonomy" id="1548548"/>
    <lineage>
        <taxon>Bacteria</taxon>
        <taxon>Deltaproteobacteria</taxon>
        <taxon>Bradymonadales</taxon>
        <taxon>Bradymonadaceae</taxon>
        <taxon>Bradymonas</taxon>
    </lineage>
</organism>
<dbReference type="AlphaFoldDB" id="A0A2Z4FP30"/>
<dbReference type="OrthoDB" id="5518314at2"/>
<proteinExistence type="predicted"/>
<feature type="region of interest" description="Disordered" evidence="1">
    <location>
        <begin position="245"/>
        <end position="278"/>
    </location>
</feature>
<dbReference type="RefSeq" id="WP_111336363.1">
    <property type="nucleotide sequence ID" value="NZ_CP030032.1"/>
</dbReference>
<reference evidence="2 3" key="1">
    <citation type="submission" date="2018-06" db="EMBL/GenBank/DDBJ databases">
        <title>Lujinxingia sediminis gen. nov. sp. nov., a new facultative anaerobic member of the class Deltaproteobacteria, and proposal of Lujinxingaceae fam. nov.</title>
        <authorList>
            <person name="Guo L.-Y."/>
            <person name="Li C.-M."/>
            <person name="Wang S."/>
            <person name="Du Z.-J."/>
        </authorList>
    </citation>
    <scope>NUCLEOTIDE SEQUENCE [LARGE SCALE GENOMIC DNA]</scope>
    <source>
        <strain evidence="2 3">FA350</strain>
    </source>
</reference>
<dbReference type="Proteomes" id="UP000249799">
    <property type="component" value="Chromosome"/>
</dbReference>
<evidence type="ECO:0000256" key="1">
    <source>
        <dbReference type="SAM" id="MobiDB-lite"/>
    </source>
</evidence>
<evidence type="ECO:0000313" key="3">
    <source>
        <dbReference type="Proteomes" id="UP000249799"/>
    </source>
</evidence>
<dbReference type="EMBL" id="CP030032">
    <property type="protein sequence ID" value="AWV90739.1"/>
    <property type="molecule type" value="Genomic_DNA"/>
</dbReference>